<dbReference type="AlphaFoldDB" id="A0A0S3R1H2"/>
<proteinExistence type="predicted"/>
<evidence type="ECO:0000256" key="1">
    <source>
        <dbReference type="SAM" id="MobiDB-lite"/>
    </source>
</evidence>
<protein>
    <submittedName>
        <fullName evidence="2">Uncharacterized protein</fullName>
    </submittedName>
</protein>
<name>A0A0S3R1H2_PHAAN</name>
<organism evidence="2 3">
    <name type="scientific">Vigna angularis var. angularis</name>
    <dbReference type="NCBI Taxonomy" id="157739"/>
    <lineage>
        <taxon>Eukaryota</taxon>
        <taxon>Viridiplantae</taxon>
        <taxon>Streptophyta</taxon>
        <taxon>Embryophyta</taxon>
        <taxon>Tracheophyta</taxon>
        <taxon>Spermatophyta</taxon>
        <taxon>Magnoliopsida</taxon>
        <taxon>eudicotyledons</taxon>
        <taxon>Gunneridae</taxon>
        <taxon>Pentapetalae</taxon>
        <taxon>rosids</taxon>
        <taxon>fabids</taxon>
        <taxon>Fabales</taxon>
        <taxon>Fabaceae</taxon>
        <taxon>Papilionoideae</taxon>
        <taxon>50 kb inversion clade</taxon>
        <taxon>NPAAA clade</taxon>
        <taxon>indigoferoid/millettioid clade</taxon>
        <taxon>Phaseoleae</taxon>
        <taxon>Vigna</taxon>
    </lineage>
</organism>
<keyword evidence="3" id="KW-1185">Reference proteome</keyword>
<evidence type="ECO:0000313" key="3">
    <source>
        <dbReference type="Proteomes" id="UP000291084"/>
    </source>
</evidence>
<gene>
    <name evidence="2" type="primary">Vigan.01G212900</name>
    <name evidence="2" type="ORF">VIGAN_01212900</name>
</gene>
<accession>A0A0S3R1H2</accession>
<feature type="compositionally biased region" description="Basic residues" evidence="1">
    <location>
        <begin position="56"/>
        <end position="65"/>
    </location>
</feature>
<feature type="region of interest" description="Disordered" evidence="1">
    <location>
        <begin position="1"/>
        <end position="89"/>
    </location>
</feature>
<dbReference type="Proteomes" id="UP000291084">
    <property type="component" value="Chromosome 1"/>
</dbReference>
<feature type="non-terminal residue" evidence="2">
    <location>
        <position position="1"/>
    </location>
</feature>
<feature type="compositionally biased region" description="Polar residues" evidence="1">
    <location>
        <begin position="68"/>
        <end position="89"/>
    </location>
</feature>
<sequence length="144" mass="16127">LRSSTRPRSFSRSNTSSFTHPASLQLHAPASTSPARFEESNAHHGPHLDPRSSKQLQHHASKKWQKAVQHSSGTIQQLRGASSKQRDSWVQQAKGSFSLEQQQPWGGLHFILVARLDGRLRVRAGALGPAATWERRERGASFWF</sequence>
<feature type="compositionally biased region" description="Basic and acidic residues" evidence="1">
    <location>
        <begin position="36"/>
        <end position="52"/>
    </location>
</feature>
<reference evidence="2 3" key="1">
    <citation type="journal article" date="2015" name="Sci. Rep.">
        <title>The power of single molecule real-time sequencing technology in the de novo assembly of a eukaryotic genome.</title>
        <authorList>
            <person name="Sakai H."/>
            <person name="Naito K."/>
            <person name="Ogiso-Tanaka E."/>
            <person name="Takahashi Y."/>
            <person name="Iseki K."/>
            <person name="Muto C."/>
            <person name="Satou K."/>
            <person name="Teruya K."/>
            <person name="Shiroma A."/>
            <person name="Shimoji M."/>
            <person name="Hirano T."/>
            <person name="Itoh T."/>
            <person name="Kaga A."/>
            <person name="Tomooka N."/>
        </authorList>
    </citation>
    <scope>NUCLEOTIDE SEQUENCE [LARGE SCALE GENOMIC DNA]</scope>
    <source>
        <strain evidence="3">cv. Shumari</strain>
    </source>
</reference>
<dbReference type="EMBL" id="AP015034">
    <property type="protein sequence ID" value="BAT74458.1"/>
    <property type="molecule type" value="Genomic_DNA"/>
</dbReference>
<feature type="compositionally biased region" description="Low complexity" evidence="1">
    <location>
        <begin position="1"/>
        <end position="19"/>
    </location>
</feature>
<evidence type="ECO:0000313" key="2">
    <source>
        <dbReference type="EMBL" id="BAT74458.1"/>
    </source>
</evidence>